<protein>
    <submittedName>
        <fullName evidence="1">Ethanolamine utilization protein</fullName>
    </submittedName>
</protein>
<comment type="caution">
    <text evidence="1">The sequence shown here is derived from an EMBL/GenBank/DDBJ whole genome shotgun (WGS) entry which is preliminary data.</text>
</comment>
<name>A0AC61DBI5_9FIRM</name>
<accession>A0AC61DBI5</accession>
<keyword evidence="2" id="KW-1185">Reference proteome</keyword>
<sequence>MIRSIGALEFRSISKGIEIGDQIVKKANVEIIYFRTLCPGRFLIIVTGDEGAVDEAIGYGEAQSEKSLIDSFRLHAVTPAIIEGFKNKYEMKKVSDAIGIIETNKVCTGIEVLDHMLKASDVKLIKLQLALCIGGKLVFTVTGAVSSIEYGFQEVKNKLSASEYANRALIPSPSEEIKKYLV</sequence>
<reference evidence="1" key="1">
    <citation type="submission" date="2017-10" db="EMBL/GenBank/DDBJ databases">
        <title>Genome sequence of cellulolytic Lachnospiraceae bacterium XHS1971 isolated from hotspring sediment.</title>
        <authorList>
            <person name="Vasudevan G."/>
            <person name="Joshi A.J."/>
            <person name="Hivarkar S."/>
            <person name="Lanjekar V.B."/>
            <person name="Dhakephalkar P.K."/>
            <person name="Dagar S."/>
        </authorList>
    </citation>
    <scope>NUCLEOTIDE SEQUENCE</scope>
    <source>
        <strain evidence="1">XHS1971</strain>
    </source>
</reference>
<evidence type="ECO:0000313" key="1">
    <source>
        <dbReference type="EMBL" id="PHV70295.1"/>
    </source>
</evidence>
<dbReference type="Proteomes" id="UP000224460">
    <property type="component" value="Unassembled WGS sequence"/>
</dbReference>
<evidence type="ECO:0000313" key="2">
    <source>
        <dbReference type="Proteomes" id="UP000224460"/>
    </source>
</evidence>
<gene>
    <name evidence="1" type="ORF">CS063_11540</name>
</gene>
<proteinExistence type="predicted"/>
<dbReference type="EMBL" id="PEDL01000012">
    <property type="protein sequence ID" value="PHV70295.1"/>
    <property type="molecule type" value="Genomic_DNA"/>
</dbReference>
<organism evidence="1 2">
    <name type="scientific">Sporanaerobium hydrogeniformans</name>
    <dbReference type="NCBI Taxonomy" id="3072179"/>
    <lineage>
        <taxon>Bacteria</taxon>
        <taxon>Bacillati</taxon>
        <taxon>Bacillota</taxon>
        <taxon>Clostridia</taxon>
        <taxon>Lachnospirales</taxon>
        <taxon>Lachnospiraceae</taxon>
        <taxon>Sporanaerobium</taxon>
    </lineage>
</organism>